<dbReference type="GO" id="GO:0009401">
    <property type="term" value="P:phosphoenolpyruvate-dependent sugar phosphotransferase system"/>
    <property type="evidence" value="ECO:0007669"/>
    <property type="project" value="UniProtKB-KW"/>
</dbReference>
<keyword evidence="6" id="KW-1185">Reference proteome</keyword>
<dbReference type="EMBL" id="PSYR01000002">
    <property type="protein sequence ID" value="RCN56724.1"/>
    <property type="molecule type" value="Genomic_DNA"/>
</dbReference>
<dbReference type="PRINTS" id="PR00107">
    <property type="entry name" value="PHOSPHOCPHPR"/>
</dbReference>
<dbReference type="SUPFAM" id="SSF55594">
    <property type="entry name" value="HPr-like"/>
    <property type="match status" value="1"/>
</dbReference>
<evidence type="ECO:0000313" key="5">
    <source>
        <dbReference type="EMBL" id="RCN56724.1"/>
    </source>
</evidence>
<evidence type="ECO:0000256" key="2">
    <source>
        <dbReference type="ARBA" id="ARBA00010736"/>
    </source>
</evidence>
<dbReference type="PANTHER" id="PTHR33705:SF2">
    <property type="entry name" value="PHOSPHOCARRIER PROTEIN NPR"/>
    <property type="match status" value="1"/>
</dbReference>
<dbReference type="STRING" id="163359.A9R16_03765"/>
<comment type="similarity">
    <text evidence="2">Belongs to the HPr family.</text>
</comment>
<dbReference type="PROSITE" id="PS00589">
    <property type="entry name" value="PTS_HPR_SER"/>
    <property type="match status" value="1"/>
</dbReference>
<dbReference type="AlphaFoldDB" id="A0A1C2FY16"/>
<sequence>MKCIEVAVVNKLGMHARASAKLVSLASSFESTITVTRDGRSVNGKSIMGIMMLAAGQGSTLKICAEGVDEGEASQALCRLIEQRFGEEA</sequence>
<dbReference type="NCBIfam" id="TIGR01003">
    <property type="entry name" value="PTS_HPr_family"/>
    <property type="match status" value="1"/>
</dbReference>
<gene>
    <name evidence="5" type="ORF">C4900_13230</name>
</gene>
<evidence type="ECO:0000256" key="1">
    <source>
        <dbReference type="ARBA" id="ARBA00004496"/>
    </source>
</evidence>
<dbReference type="PROSITE" id="PS51350">
    <property type="entry name" value="PTS_HPR_DOM"/>
    <property type="match status" value="1"/>
</dbReference>
<dbReference type="RefSeq" id="WP_065971981.1">
    <property type="nucleotide sequence ID" value="NZ_CP080624.1"/>
</dbReference>
<dbReference type="PROSITE" id="PS00369">
    <property type="entry name" value="PTS_HPR_HIS"/>
    <property type="match status" value="1"/>
</dbReference>
<dbReference type="InterPro" id="IPR000032">
    <property type="entry name" value="HPr-like"/>
</dbReference>
<dbReference type="InterPro" id="IPR050399">
    <property type="entry name" value="HPr"/>
</dbReference>
<dbReference type="GO" id="GO:0005737">
    <property type="term" value="C:cytoplasm"/>
    <property type="evidence" value="ECO:0007669"/>
    <property type="project" value="UniProtKB-SubCell"/>
</dbReference>
<dbReference type="InterPro" id="IPR002114">
    <property type="entry name" value="PTS_HPr_Ser_P_site"/>
</dbReference>
<dbReference type="PANTHER" id="PTHR33705">
    <property type="entry name" value="PHOSPHOCARRIER PROTEIN HPR"/>
    <property type="match status" value="1"/>
</dbReference>
<reference evidence="5 6" key="1">
    <citation type="submission" date="2018-02" db="EMBL/GenBank/DDBJ databases">
        <title>Insights into the biology of acidophilic members of the Acidiferrobacteraceae family derived from comparative genomic analyses.</title>
        <authorList>
            <person name="Issotta F."/>
            <person name="Thyssen C."/>
            <person name="Mena C."/>
            <person name="Moya A."/>
            <person name="Bellenberg S."/>
            <person name="Sproer C."/>
            <person name="Covarrubias P.C."/>
            <person name="Sand W."/>
            <person name="Quatrini R."/>
            <person name="Vera M."/>
        </authorList>
    </citation>
    <scope>NUCLEOTIDE SEQUENCE [LARGE SCALE GENOMIC DNA]</scope>
    <source>
        <strain evidence="6">m-1</strain>
    </source>
</reference>
<evidence type="ECO:0000313" key="6">
    <source>
        <dbReference type="Proteomes" id="UP000253250"/>
    </source>
</evidence>
<dbReference type="Proteomes" id="UP000253250">
    <property type="component" value="Unassembled WGS sequence"/>
</dbReference>
<evidence type="ECO:0000256" key="3">
    <source>
        <dbReference type="ARBA" id="ARBA00022490"/>
    </source>
</evidence>
<comment type="caution">
    <text evidence="5">The sequence shown here is derived from an EMBL/GenBank/DDBJ whole genome shotgun (WGS) entry which is preliminary data.</text>
</comment>
<proteinExistence type="inferred from homology"/>
<name>A0A1C2FY16_9GAMM</name>
<comment type="subcellular location">
    <subcellularLocation>
        <location evidence="1">Cytoplasm</location>
    </subcellularLocation>
</comment>
<dbReference type="OrthoDB" id="9798965at2"/>
<dbReference type="InterPro" id="IPR001020">
    <property type="entry name" value="PTS_HPr_His_P_site"/>
</dbReference>
<evidence type="ECO:0000256" key="4">
    <source>
        <dbReference type="ARBA" id="ARBA00022683"/>
    </source>
</evidence>
<keyword evidence="4" id="KW-0598">Phosphotransferase system</keyword>
<dbReference type="Pfam" id="PF00381">
    <property type="entry name" value="PTS-HPr"/>
    <property type="match status" value="1"/>
</dbReference>
<dbReference type="InterPro" id="IPR035895">
    <property type="entry name" value="HPr-like_sf"/>
</dbReference>
<accession>A0A1C2FY16</accession>
<organism evidence="5 6">
    <name type="scientific">Acidiferrobacter thiooxydans</name>
    <dbReference type="NCBI Taxonomy" id="163359"/>
    <lineage>
        <taxon>Bacteria</taxon>
        <taxon>Pseudomonadati</taxon>
        <taxon>Pseudomonadota</taxon>
        <taxon>Gammaproteobacteria</taxon>
        <taxon>Acidiferrobacterales</taxon>
        <taxon>Acidiferrobacteraceae</taxon>
        <taxon>Acidiferrobacter</taxon>
    </lineage>
</organism>
<dbReference type="CDD" id="cd00367">
    <property type="entry name" value="PTS-HPr_like"/>
    <property type="match status" value="1"/>
</dbReference>
<keyword evidence="3" id="KW-0963">Cytoplasm</keyword>
<dbReference type="Gene3D" id="3.30.1340.10">
    <property type="entry name" value="HPr-like"/>
    <property type="match status" value="1"/>
</dbReference>
<protein>
    <submittedName>
        <fullName evidence="5">HPr family phosphocarrier protein</fullName>
    </submittedName>
</protein>